<accession>A0A6A5RK25</accession>
<evidence type="ECO:0000256" key="2">
    <source>
        <dbReference type="ARBA" id="ARBA00022602"/>
    </source>
</evidence>
<evidence type="ECO:0000256" key="1">
    <source>
        <dbReference type="ARBA" id="ARBA00006734"/>
    </source>
</evidence>
<organism evidence="5 6">
    <name type="scientific">Didymella exigua CBS 183.55</name>
    <dbReference type="NCBI Taxonomy" id="1150837"/>
    <lineage>
        <taxon>Eukaryota</taxon>
        <taxon>Fungi</taxon>
        <taxon>Dikarya</taxon>
        <taxon>Ascomycota</taxon>
        <taxon>Pezizomycotina</taxon>
        <taxon>Dothideomycetes</taxon>
        <taxon>Pleosporomycetidae</taxon>
        <taxon>Pleosporales</taxon>
        <taxon>Pleosporineae</taxon>
        <taxon>Didymellaceae</taxon>
        <taxon>Didymella</taxon>
    </lineage>
</organism>
<keyword evidence="4" id="KW-0677">Repeat</keyword>
<keyword evidence="3 5" id="KW-0808">Transferase</keyword>
<evidence type="ECO:0000313" key="5">
    <source>
        <dbReference type="EMBL" id="KAF1928725.1"/>
    </source>
</evidence>
<name>A0A6A5RK25_9PLEO</name>
<evidence type="ECO:0000313" key="6">
    <source>
        <dbReference type="Proteomes" id="UP000800082"/>
    </source>
</evidence>
<keyword evidence="2" id="KW-0637">Prenyltransferase</keyword>
<keyword evidence="6" id="KW-1185">Reference proteome</keyword>
<dbReference type="RefSeq" id="XP_033448973.1">
    <property type="nucleotide sequence ID" value="XM_033594961.1"/>
</dbReference>
<evidence type="ECO:0000256" key="3">
    <source>
        <dbReference type="ARBA" id="ARBA00022679"/>
    </source>
</evidence>
<dbReference type="InterPro" id="IPR002088">
    <property type="entry name" value="Prenyl_trans_a"/>
</dbReference>
<protein>
    <submittedName>
        <fullName evidence="5">Protein prenylyltransferase</fullName>
    </submittedName>
</protein>
<dbReference type="Gene3D" id="1.25.40.120">
    <property type="entry name" value="Protein prenylyltransferase"/>
    <property type="match status" value="1"/>
</dbReference>
<reference evidence="5" key="1">
    <citation type="journal article" date="2020" name="Stud. Mycol.">
        <title>101 Dothideomycetes genomes: a test case for predicting lifestyles and emergence of pathogens.</title>
        <authorList>
            <person name="Haridas S."/>
            <person name="Albert R."/>
            <person name="Binder M."/>
            <person name="Bloem J."/>
            <person name="Labutti K."/>
            <person name="Salamov A."/>
            <person name="Andreopoulos B."/>
            <person name="Baker S."/>
            <person name="Barry K."/>
            <person name="Bills G."/>
            <person name="Bluhm B."/>
            <person name="Cannon C."/>
            <person name="Castanera R."/>
            <person name="Culley D."/>
            <person name="Daum C."/>
            <person name="Ezra D."/>
            <person name="Gonzalez J."/>
            <person name="Henrissat B."/>
            <person name="Kuo A."/>
            <person name="Liang C."/>
            <person name="Lipzen A."/>
            <person name="Lutzoni F."/>
            <person name="Magnuson J."/>
            <person name="Mondo S."/>
            <person name="Nolan M."/>
            <person name="Ohm R."/>
            <person name="Pangilinan J."/>
            <person name="Park H.-J."/>
            <person name="Ramirez L."/>
            <person name="Alfaro M."/>
            <person name="Sun H."/>
            <person name="Tritt A."/>
            <person name="Yoshinaga Y."/>
            <person name="Zwiers L.-H."/>
            <person name="Turgeon B."/>
            <person name="Goodwin S."/>
            <person name="Spatafora J."/>
            <person name="Crous P."/>
            <person name="Grigoriev I."/>
        </authorList>
    </citation>
    <scope>NUCLEOTIDE SEQUENCE</scope>
    <source>
        <strain evidence="5">CBS 183.55</strain>
    </source>
</reference>
<dbReference type="OrthoDB" id="5358702at2759"/>
<dbReference type="Pfam" id="PF01239">
    <property type="entry name" value="PPTA"/>
    <property type="match status" value="1"/>
</dbReference>
<dbReference type="EMBL" id="ML978968">
    <property type="protein sequence ID" value="KAF1928725.1"/>
    <property type="molecule type" value="Genomic_DNA"/>
</dbReference>
<dbReference type="PANTHER" id="PTHR11129">
    <property type="entry name" value="PROTEIN FARNESYLTRANSFERASE ALPHA SUBUNIT/RAB GERANYLGERANYL TRANSFERASE ALPHA SUBUNIT"/>
    <property type="match status" value="1"/>
</dbReference>
<dbReference type="PANTHER" id="PTHR11129:SF3">
    <property type="entry name" value="PROTEIN PRENYLTRANSFERASE ALPHA SUBUNIT REPEAT-CONTAINING PROTEIN 1"/>
    <property type="match status" value="1"/>
</dbReference>
<proteinExistence type="inferred from homology"/>
<dbReference type="SUPFAM" id="SSF48439">
    <property type="entry name" value="Protein prenylyltransferase"/>
    <property type="match status" value="1"/>
</dbReference>
<dbReference type="GO" id="GO:0008318">
    <property type="term" value="F:protein prenyltransferase activity"/>
    <property type="evidence" value="ECO:0007669"/>
    <property type="project" value="InterPro"/>
</dbReference>
<sequence>MAHSELPAVEQQQHMYESLCRYFDEHENEVIEIEVLPSAIEPTDGALMQDGLSLGIPKKTLTLAFLAARQAFFDNKDNSPIDPKALQATKVMLLFDPELITAANFRKRRLLAMRDVEDVLTCQRALMSELCFLDSILTSPLHRQTKSPTLWWHRSWLLQLVVRVELKSASGKRIATIISAGLESVCKSGERHPKNYFAWQYARWMIVAVSRVLAALDAHIAFDCVVSAFSDRVCNWCLKHPSDISGWLFLLFLLARLDPVDERDEIVEKVLQYAAKVRSENESLWVFIRNALANPTLLEDRDARIETLEECLEDAKTTQQDSAYLEYVEQSLRWIRTSGKSKSRP</sequence>
<evidence type="ECO:0000256" key="4">
    <source>
        <dbReference type="ARBA" id="ARBA00022737"/>
    </source>
</evidence>
<dbReference type="GO" id="GO:0005737">
    <property type="term" value="C:cytoplasm"/>
    <property type="evidence" value="ECO:0007669"/>
    <property type="project" value="TreeGrafter"/>
</dbReference>
<dbReference type="GeneID" id="54352629"/>
<dbReference type="AlphaFoldDB" id="A0A6A5RK25"/>
<comment type="similarity">
    <text evidence="1">Belongs to the protein prenyltransferase subunit alpha family.</text>
</comment>
<gene>
    <name evidence="5" type="ORF">M421DRAFT_5173</name>
</gene>
<dbReference type="Proteomes" id="UP000800082">
    <property type="component" value="Unassembled WGS sequence"/>
</dbReference>